<dbReference type="SUPFAM" id="SSF81901">
    <property type="entry name" value="HCP-like"/>
    <property type="match status" value="1"/>
</dbReference>
<keyword evidence="4" id="KW-1185">Reference proteome</keyword>
<dbReference type="SUPFAM" id="SSF48452">
    <property type="entry name" value="TPR-like"/>
    <property type="match status" value="1"/>
</dbReference>
<dbReference type="PANTHER" id="PTHR31859">
    <property type="entry name" value="TETRATRICOPEPTIDE REPEAT PROTEIN 39 FAMILY MEMBER"/>
    <property type="match status" value="1"/>
</dbReference>
<feature type="coiled-coil region" evidence="1">
    <location>
        <begin position="343"/>
        <end position="370"/>
    </location>
</feature>
<dbReference type="EnsemblMetazoa" id="SSS_6106s_mrna">
    <property type="protein sequence ID" value="KAF7490733.1"/>
    <property type="gene ID" value="SSS_6106"/>
</dbReference>
<dbReference type="Proteomes" id="UP000070412">
    <property type="component" value="Unassembled WGS sequence"/>
</dbReference>
<dbReference type="AlphaFoldDB" id="A0A834RB92"/>
<gene>
    <name evidence="2" type="ORF">SSS_6106</name>
</gene>
<evidence type="ECO:0000313" key="3">
    <source>
        <dbReference type="EnsemblMetazoa" id="KAF7490733.1"/>
    </source>
</evidence>
<sequence>MKNSFLENLSKWIVSPNYDKYTDVEVFAESYHAQHYAMLIALYAMETNSVFTLIKLAYHLRNLTRRYSELWQIRKRRQNWEDELARLYFEAHMRFANGLINIIISHTPPKFLKIMNFLGYKGSESIGLNEMNKVAFEMNAGFMSKIAQLALIYYWVYGKPHGENVPSDLSLCKQMIEAELKIYPKSMIYGLAKAKIEQIDGQIDRAIEILLELIEAPNLIIAYKAFYFELIWCYAIKLDWKKCIECAEKIRDSRHSPVCMTYLNAVFRYVEAIDTDDQSLLDQASKEFETLPSLRIRHFGKTMTTEKAALQNARLFFKKGKHLVLPVIAMLYCGNYLMFVRDQNHLEKIMDRIEREVERYKHQIENSAILDDYLTALFYKGVLLRLLKRYPNALECFEFILEHKNRIDLETSIVPMATLELGLVAMEMNNHPEAKKWLDHAEKDFAGYTAENFVHLKVYAAIRMMGENTDKKKANKNKFNKHIIQWLKFHGIDMKKYREIINDDRI</sequence>
<dbReference type="InterPro" id="IPR011990">
    <property type="entry name" value="TPR-like_helical_dom_sf"/>
</dbReference>
<name>A0A834RB92_SARSC</name>
<keyword evidence="1" id="KW-0175">Coiled coil</keyword>
<dbReference type="InterPro" id="IPR019412">
    <property type="entry name" value="IML2/TPR_39"/>
</dbReference>
<reference evidence="3" key="3">
    <citation type="submission" date="2022-06" db="UniProtKB">
        <authorList>
            <consortium name="EnsemblMetazoa"/>
        </authorList>
    </citation>
    <scope>IDENTIFICATION</scope>
</reference>
<reference evidence="4" key="1">
    <citation type="journal article" date="2020" name="PLoS Negl. Trop. Dis.">
        <title>High-quality nuclear genome for Sarcoptes scabiei-A critical resource for a neglected parasite.</title>
        <authorList>
            <person name="Korhonen P.K."/>
            <person name="Gasser R.B."/>
            <person name="Ma G."/>
            <person name="Wang T."/>
            <person name="Stroehlein A.J."/>
            <person name="Young N.D."/>
            <person name="Ang C.S."/>
            <person name="Fernando D.D."/>
            <person name="Lu H.C."/>
            <person name="Taylor S."/>
            <person name="Reynolds S.L."/>
            <person name="Mofiz E."/>
            <person name="Najaraj S.H."/>
            <person name="Gowda H."/>
            <person name="Madugundu A."/>
            <person name="Renuse S."/>
            <person name="Holt D."/>
            <person name="Pandey A."/>
            <person name="Papenfuss A.T."/>
            <person name="Fischer K."/>
        </authorList>
    </citation>
    <scope>NUCLEOTIDE SEQUENCE [LARGE SCALE GENOMIC DNA]</scope>
</reference>
<dbReference type="OrthoDB" id="6482300at2759"/>
<accession>A0A834RB92</accession>
<dbReference type="Gene3D" id="1.25.40.10">
    <property type="entry name" value="Tetratricopeptide repeat domain"/>
    <property type="match status" value="1"/>
</dbReference>
<reference evidence="2" key="2">
    <citation type="submission" date="2020-01" db="EMBL/GenBank/DDBJ databases">
        <authorList>
            <person name="Korhonen P.K.K."/>
            <person name="Guangxu M.G."/>
            <person name="Wang T.W."/>
            <person name="Stroehlein A.J.S."/>
            <person name="Young N.D."/>
            <person name="Ang C.-S.A."/>
            <person name="Fernando D.W.F."/>
            <person name="Lu H.L."/>
            <person name="Taylor S.T."/>
            <person name="Ehtesham M.E.M."/>
            <person name="Najaraj S.H.N."/>
            <person name="Harsha G.H.G."/>
            <person name="Madugundu A.M."/>
            <person name="Renuse S.R."/>
            <person name="Holt D.H."/>
            <person name="Pandey A.P."/>
            <person name="Papenfuss A.P."/>
            <person name="Gasser R.B.G."/>
            <person name="Fischer K.F."/>
        </authorList>
    </citation>
    <scope>NUCLEOTIDE SEQUENCE</scope>
    <source>
        <strain evidence="2">SSS_KF_BRIS2020</strain>
    </source>
</reference>
<protein>
    <submittedName>
        <fullName evidence="2">Tetratricopeptide repeat protein 39A</fullName>
    </submittedName>
</protein>
<dbReference type="EMBL" id="WVUK01000062">
    <property type="protein sequence ID" value="KAF7490733.1"/>
    <property type="molecule type" value="Genomic_DNA"/>
</dbReference>
<evidence type="ECO:0000313" key="2">
    <source>
        <dbReference type="EMBL" id="KAF7490733.1"/>
    </source>
</evidence>
<evidence type="ECO:0000256" key="1">
    <source>
        <dbReference type="SAM" id="Coils"/>
    </source>
</evidence>
<organism evidence="2">
    <name type="scientific">Sarcoptes scabiei</name>
    <name type="common">Itch mite</name>
    <name type="synonym">Acarus scabiei</name>
    <dbReference type="NCBI Taxonomy" id="52283"/>
    <lineage>
        <taxon>Eukaryota</taxon>
        <taxon>Metazoa</taxon>
        <taxon>Ecdysozoa</taxon>
        <taxon>Arthropoda</taxon>
        <taxon>Chelicerata</taxon>
        <taxon>Arachnida</taxon>
        <taxon>Acari</taxon>
        <taxon>Acariformes</taxon>
        <taxon>Sarcoptiformes</taxon>
        <taxon>Astigmata</taxon>
        <taxon>Psoroptidia</taxon>
        <taxon>Sarcoptoidea</taxon>
        <taxon>Sarcoptidae</taxon>
        <taxon>Sarcoptinae</taxon>
        <taxon>Sarcoptes</taxon>
    </lineage>
</organism>
<evidence type="ECO:0000313" key="4">
    <source>
        <dbReference type="Proteomes" id="UP000070412"/>
    </source>
</evidence>
<dbReference type="PANTHER" id="PTHR31859:SF1">
    <property type="entry name" value="TETRATRICOPEPTIDE REPEAT PROTEIN 39C"/>
    <property type="match status" value="1"/>
</dbReference>
<dbReference type="Pfam" id="PF10300">
    <property type="entry name" value="Iml2-TPR_39"/>
    <property type="match status" value="1"/>
</dbReference>
<proteinExistence type="predicted"/>